<evidence type="ECO:0000256" key="1">
    <source>
        <dbReference type="SAM" id="SignalP"/>
    </source>
</evidence>
<dbReference type="Gene3D" id="3.40.250.10">
    <property type="entry name" value="Rhodanese-like domain"/>
    <property type="match status" value="1"/>
</dbReference>
<sequence length="177" mass="19552">MIRLAIAISVVIAVPAWADIAEPSGFRGEPYTAPVPSTLQGAKVIDAEMALTLWAEDAGFVDVYPRTLKPQGLPEGTIWQEPRHDTIPGAIWLWNTGYESLTAEEMQRLEDGLASMTRGNPDMPLVIFCRADCWMSWNAAKRAVDLGYRKVMWFPGGIDEWQDALGPDLVRAEPVAP</sequence>
<dbReference type="EMBL" id="FZQB01000009">
    <property type="protein sequence ID" value="SNT75005.1"/>
    <property type="molecule type" value="Genomic_DNA"/>
</dbReference>
<dbReference type="SUPFAM" id="SSF52821">
    <property type="entry name" value="Rhodanese/Cell cycle control phosphatase"/>
    <property type="match status" value="1"/>
</dbReference>
<dbReference type="OrthoDB" id="176845at2"/>
<keyword evidence="1" id="KW-0732">Signal</keyword>
<dbReference type="RefSeq" id="WP_089344837.1">
    <property type="nucleotide sequence ID" value="NZ_CP067129.1"/>
</dbReference>
<organism evidence="3 4">
    <name type="scientific">Paracoccus seriniphilus</name>
    <dbReference type="NCBI Taxonomy" id="184748"/>
    <lineage>
        <taxon>Bacteria</taxon>
        <taxon>Pseudomonadati</taxon>
        <taxon>Pseudomonadota</taxon>
        <taxon>Alphaproteobacteria</taxon>
        <taxon>Rhodobacterales</taxon>
        <taxon>Paracoccaceae</taxon>
        <taxon>Paracoccus</taxon>
    </lineage>
</organism>
<feature type="domain" description="Rhodanese" evidence="2">
    <location>
        <begin position="87"/>
        <end position="170"/>
    </location>
</feature>
<evidence type="ECO:0000313" key="3">
    <source>
        <dbReference type="EMBL" id="SNT75005.1"/>
    </source>
</evidence>
<reference evidence="3 4" key="1">
    <citation type="submission" date="2017-07" db="EMBL/GenBank/DDBJ databases">
        <authorList>
            <person name="Sun Z.S."/>
            <person name="Albrecht U."/>
            <person name="Echele G."/>
            <person name="Lee C.C."/>
        </authorList>
    </citation>
    <scope>NUCLEOTIDE SEQUENCE [LARGE SCALE GENOMIC DNA]</scope>
    <source>
        <strain evidence="3 4">DSM 14827</strain>
    </source>
</reference>
<dbReference type="Proteomes" id="UP000198307">
    <property type="component" value="Unassembled WGS sequence"/>
</dbReference>
<dbReference type="AlphaFoldDB" id="A0A239PXL8"/>
<dbReference type="InterPro" id="IPR036873">
    <property type="entry name" value="Rhodanese-like_dom_sf"/>
</dbReference>
<evidence type="ECO:0000259" key="2">
    <source>
        <dbReference type="PROSITE" id="PS50206"/>
    </source>
</evidence>
<proteinExistence type="predicted"/>
<accession>A0A239PXL8</accession>
<evidence type="ECO:0000313" key="4">
    <source>
        <dbReference type="Proteomes" id="UP000198307"/>
    </source>
</evidence>
<protein>
    <submittedName>
        <fullName evidence="3">PQQ-dependent catabolism-associated CXXCW motif protein</fullName>
    </submittedName>
</protein>
<name>A0A239PXL8_9RHOB</name>
<keyword evidence="4" id="KW-1185">Reference proteome</keyword>
<dbReference type="PROSITE" id="PS50206">
    <property type="entry name" value="RHODANESE_3"/>
    <property type="match status" value="1"/>
</dbReference>
<dbReference type="Pfam" id="PF00581">
    <property type="entry name" value="Rhodanese"/>
    <property type="match status" value="1"/>
</dbReference>
<feature type="chain" id="PRO_5012082793" evidence="1">
    <location>
        <begin position="19"/>
        <end position="177"/>
    </location>
</feature>
<dbReference type="NCBIfam" id="TIGR03865">
    <property type="entry name" value="PQQ_CXXCW"/>
    <property type="match status" value="1"/>
</dbReference>
<feature type="signal peptide" evidence="1">
    <location>
        <begin position="1"/>
        <end position="18"/>
    </location>
</feature>
<dbReference type="InterPro" id="IPR001763">
    <property type="entry name" value="Rhodanese-like_dom"/>
</dbReference>
<dbReference type="CDD" id="cd00158">
    <property type="entry name" value="RHOD"/>
    <property type="match status" value="1"/>
</dbReference>
<gene>
    <name evidence="3" type="ORF">SAMN05444959_10986</name>
</gene>
<dbReference type="InterPro" id="IPR022376">
    <property type="entry name" value="PQQ_CXXCW"/>
</dbReference>